<keyword evidence="2" id="KW-0720">Serine protease</keyword>
<keyword evidence="5" id="KW-1185">Reference proteome</keyword>
<dbReference type="PANTHER" id="PTHR24252">
    <property type="entry name" value="ACROSIN-RELATED"/>
    <property type="match status" value="1"/>
</dbReference>
<dbReference type="PROSITE" id="PS50240">
    <property type="entry name" value="TRYPSIN_DOM"/>
    <property type="match status" value="1"/>
</dbReference>
<dbReference type="Gene3D" id="2.40.10.10">
    <property type="entry name" value="Trypsin-like serine proteases"/>
    <property type="match status" value="1"/>
</dbReference>
<reference evidence="4 5" key="1">
    <citation type="submission" date="2024-05" db="EMBL/GenBank/DDBJ databases">
        <authorList>
            <person name="Wallberg A."/>
        </authorList>
    </citation>
    <scope>NUCLEOTIDE SEQUENCE [LARGE SCALE GENOMIC DNA]</scope>
</reference>
<dbReference type="PROSITE" id="PS00134">
    <property type="entry name" value="TRYPSIN_HIS"/>
    <property type="match status" value="1"/>
</dbReference>
<evidence type="ECO:0000313" key="4">
    <source>
        <dbReference type="EMBL" id="CAL4107914.1"/>
    </source>
</evidence>
<proteinExistence type="predicted"/>
<dbReference type="GO" id="GO:0006508">
    <property type="term" value="P:proteolysis"/>
    <property type="evidence" value="ECO:0007669"/>
    <property type="project" value="UniProtKB-KW"/>
</dbReference>
<comment type="caution">
    <text evidence="4">The sequence shown here is derived from an EMBL/GenBank/DDBJ whole genome shotgun (WGS) entry which is preliminary data.</text>
</comment>
<evidence type="ECO:0000256" key="1">
    <source>
        <dbReference type="ARBA" id="ARBA00023157"/>
    </source>
</evidence>
<accession>A0AAV2QZ03</accession>
<evidence type="ECO:0000259" key="3">
    <source>
        <dbReference type="PROSITE" id="PS50240"/>
    </source>
</evidence>
<sequence>MTVKSITSNKRLTLIFRCINLTLSHYFWAQCTGLCSNFARDIRYQSLFRHGGGCTQAADSRRCRSELSLGRALSVSSGSGTHVSRSAASSELRTHIWASWGSKGNPSSSQGVLLAGGMPPLDTPMAILPHSSIFFVAIYQLLSIGQKAWTIMYCHYRSPTIKTGNFNGPIGPPKSLKKTHKKKLVMDSLDFKKQKMWTKRPPRVRHALSFRNPRTTPGACGLSSKFDVDERIHNGRPAISGQYPWMVHFSFFSSFHERNLYCGGTLVSKRWVLTAAHCFRYLKPHITVLTYIGYVNRKQHVPGSSLFPITHKDIITHDGFSNASLVNDIALVHLPEAVKLSEVVRPICLGTNQHIPFGGKASAAGWGLINSYDDDIPDLLHDIELDVNKEDNCENPQYFICTYTEGKDTFQGDSGGPLMVKQGNQWYQVGIVSHGPMDCGIHKSPGVYTRVPNYNAFITSNIY</sequence>
<dbReference type="Pfam" id="PF00089">
    <property type="entry name" value="Trypsin"/>
    <property type="match status" value="1"/>
</dbReference>
<keyword evidence="2" id="KW-0378">Hydrolase</keyword>
<dbReference type="FunFam" id="2.40.10.10:FF:000068">
    <property type="entry name" value="transmembrane protease serine 2"/>
    <property type="match status" value="1"/>
</dbReference>
<dbReference type="CDD" id="cd00190">
    <property type="entry name" value="Tryp_SPc"/>
    <property type="match status" value="1"/>
</dbReference>
<dbReference type="PANTHER" id="PTHR24252:SF7">
    <property type="entry name" value="HYALIN"/>
    <property type="match status" value="1"/>
</dbReference>
<protein>
    <recommendedName>
        <fullName evidence="3">Peptidase S1 domain-containing protein</fullName>
    </recommendedName>
</protein>
<keyword evidence="1" id="KW-1015">Disulfide bond</keyword>
<dbReference type="GO" id="GO:0004252">
    <property type="term" value="F:serine-type endopeptidase activity"/>
    <property type="evidence" value="ECO:0007669"/>
    <property type="project" value="InterPro"/>
</dbReference>
<evidence type="ECO:0000256" key="2">
    <source>
        <dbReference type="RuleBase" id="RU363034"/>
    </source>
</evidence>
<keyword evidence="2" id="KW-0645">Protease</keyword>
<dbReference type="InterPro" id="IPR043504">
    <property type="entry name" value="Peptidase_S1_PA_chymotrypsin"/>
</dbReference>
<gene>
    <name evidence="4" type="ORF">MNOR_LOCUS18677</name>
</gene>
<dbReference type="PROSITE" id="PS00135">
    <property type="entry name" value="TRYPSIN_SER"/>
    <property type="match status" value="1"/>
</dbReference>
<dbReference type="SUPFAM" id="SSF50494">
    <property type="entry name" value="Trypsin-like serine proteases"/>
    <property type="match status" value="1"/>
</dbReference>
<dbReference type="EMBL" id="CAXKWB010013474">
    <property type="protein sequence ID" value="CAL4107914.1"/>
    <property type="molecule type" value="Genomic_DNA"/>
</dbReference>
<name>A0AAV2QZ03_MEGNR</name>
<feature type="domain" description="Peptidase S1" evidence="3">
    <location>
        <begin position="232"/>
        <end position="463"/>
    </location>
</feature>
<dbReference type="InterPro" id="IPR033116">
    <property type="entry name" value="TRYPSIN_SER"/>
</dbReference>
<dbReference type="InterPro" id="IPR001314">
    <property type="entry name" value="Peptidase_S1A"/>
</dbReference>
<evidence type="ECO:0000313" key="5">
    <source>
        <dbReference type="Proteomes" id="UP001497623"/>
    </source>
</evidence>
<dbReference type="Proteomes" id="UP001497623">
    <property type="component" value="Unassembled WGS sequence"/>
</dbReference>
<organism evidence="4 5">
    <name type="scientific">Meganyctiphanes norvegica</name>
    <name type="common">Northern krill</name>
    <name type="synonym">Thysanopoda norvegica</name>
    <dbReference type="NCBI Taxonomy" id="48144"/>
    <lineage>
        <taxon>Eukaryota</taxon>
        <taxon>Metazoa</taxon>
        <taxon>Ecdysozoa</taxon>
        <taxon>Arthropoda</taxon>
        <taxon>Crustacea</taxon>
        <taxon>Multicrustacea</taxon>
        <taxon>Malacostraca</taxon>
        <taxon>Eumalacostraca</taxon>
        <taxon>Eucarida</taxon>
        <taxon>Euphausiacea</taxon>
        <taxon>Euphausiidae</taxon>
        <taxon>Meganyctiphanes</taxon>
    </lineage>
</organism>
<feature type="non-terminal residue" evidence="4">
    <location>
        <position position="463"/>
    </location>
</feature>
<dbReference type="PRINTS" id="PR00722">
    <property type="entry name" value="CHYMOTRYPSIN"/>
</dbReference>
<dbReference type="InterPro" id="IPR001254">
    <property type="entry name" value="Trypsin_dom"/>
</dbReference>
<dbReference type="InterPro" id="IPR009003">
    <property type="entry name" value="Peptidase_S1_PA"/>
</dbReference>
<dbReference type="InterPro" id="IPR018114">
    <property type="entry name" value="TRYPSIN_HIS"/>
</dbReference>
<dbReference type="AlphaFoldDB" id="A0AAV2QZ03"/>
<dbReference type="SMART" id="SM00020">
    <property type="entry name" value="Tryp_SPc"/>
    <property type="match status" value="1"/>
</dbReference>